<sequence>MFCPHCGNEAPNTSIFCPTCGVNMEEYFQAADVSSSKQANKTAEDVVVSEPVNQTKPLHKQAHWQAFVDTRYHFYDQKWSMTSQPDMKAGWNWASFFVGVFWLGYRKMYREVLILIGLFFLIDFVAAMTGIYALSHLLPFAIYIYLGMKGNALYYQHVRKKLAELQYDHLSMEAYREHGGVSGTGVVVAILLLFAYAGISTVIFGF</sequence>
<dbReference type="Pfam" id="PF10947">
    <property type="entry name" value="DUF2628"/>
    <property type="match status" value="1"/>
</dbReference>
<evidence type="ECO:0000313" key="2">
    <source>
        <dbReference type="EMBL" id="GEM02364.1"/>
    </source>
</evidence>
<keyword evidence="1" id="KW-0812">Transmembrane</keyword>
<dbReference type="RefSeq" id="WP_089833153.1">
    <property type="nucleotide sequence ID" value="NZ_BJWI01000034.1"/>
</dbReference>
<evidence type="ECO:0000313" key="3">
    <source>
        <dbReference type="EMBL" id="SFP61048.1"/>
    </source>
</evidence>
<organism evidence="3 4">
    <name type="scientific">Halolactibacillus halophilus</name>
    <dbReference type="NCBI Taxonomy" id="306540"/>
    <lineage>
        <taxon>Bacteria</taxon>
        <taxon>Bacillati</taxon>
        <taxon>Bacillota</taxon>
        <taxon>Bacilli</taxon>
        <taxon>Bacillales</taxon>
        <taxon>Bacillaceae</taxon>
        <taxon>Halolactibacillus</taxon>
    </lineage>
</organism>
<proteinExistence type="predicted"/>
<evidence type="ECO:0000313" key="5">
    <source>
        <dbReference type="Proteomes" id="UP000321547"/>
    </source>
</evidence>
<keyword evidence="5" id="KW-1185">Reference proteome</keyword>
<evidence type="ECO:0000256" key="1">
    <source>
        <dbReference type="SAM" id="Phobius"/>
    </source>
</evidence>
<keyword evidence="1" id="KW-1133">Transmembrane helix</keyword>
<dbReference type="EMBL" id="FOXC01000033">
    <property type="protein sequence ID" value="SFP61048.1"/>
    <property type="molecule type" value="Genomic_DNA"/>
</dbReference>
<reference evidence="3 4" key="1">
    <citation type="submission" date="2016-10" db="EMBL/GenBank/DDBJ databases">
        <authorList>
            <person name="de Groot N.N."/>
        </authorList>
    </citation>
    <scope>NUCLEOTIDE SEQUENCE [LARGE SCALE GENOMIC DNA]</scope>
    <source>
        <strain evidence="3 4">DSM 17073</strain>
    </source>
</reference>
<dbReference type="InterPro" id="IPR024399">
    <property type="entry name" value="DUF2628"/>
</dbReference>
<dbReference type="EMBL" id="BJWI01000034">
    <property type="protein sequence ID" value="GEM02364.1"/>
    <property type="molecule type" value="Genomic_DNA"/>
</dbReference>
<dbReference type="OrthoDB" id="6691119at2"/>
<gene>
    <name evidence="2" type="ORF">HHA03_18960</name>
    <name evidence="3" type="ORF">SAMN05421839_13325</name>
</gene>
<evidence type="ECO:0000313" key="4">
    <source>
        <dbReference type="Proteomes" id="UP000242243"/>
    </source>
</evidence>
<feature type="transmembrane region" description="Helical" evidence="1">
    <location>
        <begin position="112"/>
        <end position="134"/>
    </location>
</feature>
<dbReference type="AlphaFoldDB" id="A0A1I5RRA7"/>
<reference evidence="2 5" key="2">
    <citation type="submission" date="2019-07" db="EMBL/GenBank/DDBJ databases">
        <title>Whole genome shotgun sequence of Halolactibacillus halophilus NBRC 100868.</title>
        <authorList>
            <person name="Hosoyama A."/>
            <person name="Uohara A."/>
            <person name="Ohji S."/>
            <person name="Ichikawa N."/>
        </authorList>
    </citation>
    <scope>NUCLEOTIDE SEQUENCE [LARGE SCALE GENOMIC DNA]</scope>
    <source>
        <strain evidence="2 5">NBRC 100868</strain>
    </source>
</reference>
<dbReference type="Proteomes" id="UP000321547">
    <property type="component" value="Unassembled WGS sequence"/>
</dbReference>
<name>A0A1I5RRA7_9BACI</name>
<protein>
    <submittedName>
        <fullName evidence="3">Zinc-ribbon domain-containing protein</fullName>
    </submittedName>
</protein>
<feature type="transmembrane region" description="Helical" evidence="1">
    <location>
        <begin position="140"/>
        <end position="158"/>
    </location>
</feature>
<dbReference type="STRING" id="306540.SAMN05421839_13325"/>
<feature type="transmembrane region" description="Helical" evidence="1">
    <location>
        <begin position="179"/>
        <end position="204"/>
    </location>
</feature>
<keyword evidence="1" id="KW-0472">Membrane</keyword>
<feature type="transmembrane region" description="Helical" evidence="1">
    <location>
        <begin position="89"/>
        <end position="105"/>
    </location>
</feature>
<accession>A0A1I5RRA7</accession>
<dbReference type="Proteomes" id="UP000242243">
    <property type="component" value="Unassembled WGS sequence"/>
</dbReference>